<evidence type="ECO:0000313" key="2">
    <source>
        <dbReference type="Proteomes" id="UP000076519"/>
    </source>
</evidence>
<dbReference type="AlphaFoldDB" id="A0A161X606"/>
<gene>
    <name evidence="1" type="ORF">AB996_0541</name>
</gene>
<accession>A0A161X606</accession>
<protein>
    <submittedName>
        <fullName evidence="1">Uncharacterized protein</fullName>
    </submittedName>
</protein>
<organism evidence="1 2">
    <name type="scientific">Lactococcus lactis subsp. cremoris</name>
    <name type="common">Streptococcus cremoris</name>
    <dbReference type="NCBI Taxonomy" id="1359"/>
    <lineage>
        <taxon>Bacteria</taxon>
        <taxon>Bacillati</taxon>
        <taxon>Bacillota</taxon>
        <taxon>Bacilli</taxon>
        <taxon>Lactobacillales</taxon>
        <taxon>Streptococcaceae</taxon>
        <taxon>Lactococcus</taxon>
    </lineage>
</organism>
<name>A0A161X606_LACLC</name>
<dbReference type="EMBL" id="LIYF01000006">
    <property type="protein sequence ID" value="KZK08244.1"/>
    <property type="molecule type" value="Genomic_DNA"/>
</dbReference>
<reference evidence="1 2" key="1">
    <citation type="submission" date="2015-08" db="EMBL/GenBank/DDBJ databases">
        <title>Draft Genome Sequences of 11 Lactococcus lactis subspecies cremoris strains.</title>
        <authorList>
            <person name="Wels M."/>
            <person name="Backus L."/>
            <person name="Boekhorst J."/>
            <person name="Dijkstra A."/>
            <person name="Beerthuizen M."/>
            <person name="Siezen R."/>
            <person name="Bachmann H."/>
            <person name="Van Hijum S."/>
        </authorList>
    </citation>
    <scope>NUCLEOTIDE SEQUENCE [LARGE SCALE GENOMIC DNA]</scope>
    <source>
        <strain evidence="1 2">KW10</strain>
    </source>
</reference>
<comment type="caution">
    <text evidence="1">The sequence shown here is derived from an EMBL/GenBank/DDBJ whole genome shotgun (WGS) entry which is preliminary data.</text>
</comment>
<evidence type="ECO:0000313" key="1">
    <source>
        <dbReference type="EMBL" id="KZK08244.1"/>
    </source>
</evidence>
<proteinExistence type="predicted"/>
<sequence length="40" mass="4639">MRISGYLRGVFHTKVEKSEKMLINHAFILFSMGEKGKIIK</sequence>
<dbReference type="Proteomes" id="UP000076519">
    <property type="component" value="Unassembled WGS sequence"/>
</dbReference>
<dbReference type="PATRIC" id="fig|1359.32.peg.455"/>